<name>A0ABT9TYZ8_PAEHA</name>
<dbReference type="SMART" id="SM00342">
    <property type="entry name" value="HTH_ARAC"/>
    <property type="match status" value="1"/>
</dbReference>
<evidence type="ECO:0000313" key="13">
    <source>
        <dbReference type="Proteomes" id="UP001229346"/>
    </source>
</evidence>
<reference evidence="12 13" key="1">
    <citation type="submission" date="2023-07" db="EMBL/GenBank/DDBJ databases">
        <title>Sorghum-associated microbial communities from plants grown in Nebraska, USA.</title>
        <authorList>
            <person name="Schachtman D."/>
        </authorList>
    </citation>
    <scope>NUCLEOTIDE SEQUENCE [LARGE SCALE GENOMIC DNA]</scope>
    <source>
        <strain evidence="12 13">CC482</strain>
    </source>
</reference>
<dbReference type="InterPro" id="IPR011006">
    <property type="entry name" value="CheY-like_superfamily"/>
</dbReference>
<keyword evidence="5" id="KW-0805">Transcription regulation</keyword>
<evidence type="ECO:0000256" key="5">
    <source>
        <dbReference type="ARBA" id="ARBA00023015"/>
    </source>
</evidence>
<keyword evidence="13" id="KW-1185">Reference proteome</keyword>
<evidence type="ECO:0000313" key="12">
    <source>
        <dbReference type="EMBL" id="MDQ0111419.1"/>
    </source>
</evidence>
<comment type="caution">
    <text evidence="12">The sequence shown here is derived from an EMBL/GenBank/DDBJ whole genome shotgun (WGS) entry which is preliminary data.</text>
</comment>
<keyword evidence="2" id="KW-0963">Cytoplasm</keyword>
<evidence type="ECO:0000256" key="7">
    <source>
        <dbReference type="ARBA" id="ARBA00023163"/>
    </source>
</evidence>
<dbReference type="PROSITE" id="PS50110">
    <property type="entry name" value="RESPONSE_REGULATORY"/>
    <property type="match status" value="1"/>
</dbReference>
<evidence type="ECO:0000256" key="9">
    <source>
        <dbReference type="SAM" id="Coils"/>
    </source>
</evidence>
<dbReference type="EMBL" id="JAUSSU010000002">
    <property type="protein sequence ID" value="MDQ0111419.1"/>
    <property type="molecule type" value="Genomic_DNA"/>
</dbReference>
<dbReference type="SMART" id="SM00448">
    <property type="entry name" value="REC"/>
    <property type="match status" value="1"/>
</dbReference>
<feature type="coiled-coil region" evidence="9">
    <location>
        <begin position="114"/>
        <end position="141"/>
    </location>
</feature>
<dbReference type="InterPro" id="IPR018062">
    <property type="entry name" value="HTH_AraC-typ_CS"/>
</dbReference>
<proteinExistence type="predicted"/>
<dbReference type="PANTHER" id="PTHR42713">
    <property type="entry name" value="HISTIDINE KINASE-RELATED"/>
    <property type="match status" value="1"/>
</dbReference>
<gene>
    <name evidence="12" type="ORF">J2T15_000852</name>
</gene>
<dbReference type="PROSITE" id="PS01124">
    <property type="entry name" value="HTH_ARAC_FAMILY_2"/>
    <property type="match status" value="1"/>
</dbReference>
<evidence type="ECO:0000256" key="1">
    <source>
        <dbReference type="ARBA" id="ARBA00004496"/>
    </source>
</evidence>
<dbReference type="SUPFAM" id="SSF46689">
    <property type="entry name" value="Homeodomain-like"/>
    <property type="match status" value="2"/>
</dbReference>
<dbReference type="SUPFAM" id="SSF52172">
    <property type="entry name" value="CheY-like"/>
    <property type="match status" value="1"/>
</dbReference>
<dbReference type="Gene3D" id="3.40.50.2300">
    <property type="match status" value="1"/>
</dbReference>
<evidence type="ECO:0000256" key="6">
    <source>
        <dbReference type="ARBA" id="ARBA00023125"/>
    </source>
</evidence>
<evidence type="ECO:0000256" key="4">
    <source>
        <dbReference type="ARBA" id="ARBA00023012"/>
    </source>
</evidence>
<dbReference type="Proteomes" id="UP001229346">
    <property type="component" value="Unassembled WGS sequence"/>
</dbReference>
<dbReference type="InterPro" id="IPR009057">
    <property type="entry name" value="Homeodomain-like_sf"/>
</dbReference>
<dbReference type="Pfam" id="PF12833">
    <property type="entry name" value="HTH_18"/>
    <property type="match status" value="1"/>
</dbReference>
<keyword evidence="3 8" id="KW-0597">Phosphoprotein</keyword>
<dbReference type="InterPro" id="IPR018060">
    <property type="entry name" value="HTH_AraC"/>
</dbReference>
<evidence type="ECO:0000256" key="3">
    <source>
        <dbReference type="ARBA" id="ARBA00022553"/>
    </source>
</evidence>
<evidence type="ECO:0000259" key="10">
    <source>
        <dbReference type="PROSITE" id="PS01124"/>
    </source>
</evidence>
<dbReference type="CDD" id="cd17536">
    <property type="entry name" value="REC_YesN-like"/>
    <property type="match status" value="1"/>
</dbReference>
<dbReference type="InterPro" id="IPR051552">
    <property type="entry name" value="HptR"/>
</dbReference>
<comment type="subcellular location">
    <subcellularLocation>
        <location evidence="1">Cytoplasm</location>
    </subcellularLocation>
</comment>
<dbReference type="PROSITE" id="PS00041">
    <property type="entry name" value="HTH_ARAC_FAMILY_1"/>
    <property type="match status" value="1"/>
</dbReference>
<dbReference type="InterPro" id="IPR001789">
    <property type="entry name" value="Sig_transdc_resp-reg_receiver"/>
</dbReference>
<sequence>MNGKLLLVEDQALFRKGLRKMIEDHSLGWTVVGEAENGHEALELIEALRPNLVLTDIRMPGMEGIELAEHIYNRHAGTSVIILTGYDDFKYAQMAIRFGVIDFLLKPCNDRTLMEVLHKAHERLESDLRQREEREADLRMKEEALLRALLLRLPGTRGEEHRMRPWVIGKRLVLIAVKDYFPVNKHYGPSDLGLLQFALFNILTELMQRHQLSGQFIALEFDRFCFIVEDGKKANTLGRFMKDAVQAYLGIVLTVSLTPPVTSLNDPPSLYESFILKEPSATKRKGSEPAFLSSGTASRHRVKELQMQLTGSILLGQPDKLDDQISKLVSRIGELPPEDAKMEALALAFALNSLAKQQLGQNAETPGFAEQIELLQSLQSEHDAAEWARVEAGKFVAGFEGWRLRNNESIINRSLDYLDKHYMESCTLTEMAEMFKVSQTYYSKLFKKVTGDNYSAYLTNIRMQKAVLLLMNTDMKVSSVAASVGYDDPNYFTNVFRLLHKMSPSDFRKQFKS</sequence>
<feature type="domain" description="HTH araC/xylS-type" evidence="10">
    <location>
        <begin position="412"/>
        <end position="510"/>
    </location>
</feature>
<protein>
    <submittedName>
        <fullName evidence="12">Two-component system response regulator YesN</fullName>
    </submittedName>
</protein>
<organism evidence="12 13">
    <name type="scientific">Paenibacillus harenae</name>
    <dbReference type="NCBI Taxonomy" id="306543"/>
    <lineage>
        <taxon>Bacteria</taxon>
        <taxon>Bacillati</taxon>
        <taxon>Bacillota</taxon>
        <taxon>Bacilli</taxon>
        <taxon>Bacillales</taxon>
        <taxon>Paenibacillaceae</taxon>
        <taxon>Paenibacillus</taxon>
    </lineage>
</organism>
<feature type="modified residue" description="4-aspartylphosphate" evidence="8">
    <location>
        <position position="56"/>
    </location>
</feature>
<evidence type="ECO:0000259" key="11">
    <source>
        <dbReference type="PROSITE" id="PS50110"/>
    </source>
</evidence>
<keyword evidence="7" id="KW-0804">Transcription</keyword>
<dbReference type="Gene3D" id="1.10.10.60">
    <property type="entry name" value="Homeodomain-like"/>
    <property type="match status" value="2"/>
</dbReference>
<feature type="domain" description="Response regulatory" evidence="11">
    <location>
        <begin position="4"/>
        <end position="121"/>
    </location>
</feature>
<evidence type="ECO:0000256" key="2">
    <source>
        <dbReference type="ARBA" id="ARBA00022490"/>
    </source>
</evidence>
<dbReference type="Pfam" id="PF00072">
    <property type="entry name" value="Response_reg"/>
    <property type="match status" value="1"/>
</dbReference>
<evidence type="ECO:0000256" key="8">
    <source>
        <dbReference type="PROSITE-ProRule" id="PRU00169"/>
    </source>
</evidence>
<keyword evidence="4" id="KW-0902">Two-component regulatory system</keyword>
<accession>A0ABT9TYZ8</accession>
<dbReference type="PANTHER" id="PTHR42713:SF3">
    <property type="entry name" value="TRANSCRIPTIONAL REGULATORY PROTEIN HPTR"/>
    <property type="match status" value="1"/>
</dbReference>
<keyword evidence="9" id="KW-0175">Coiled coil</keyword>
<dbReference type="RefSeq" id="WP_307201387.1">
    <property type="nucleotide sequence ID" value="NZ_JAUSSU010000002.1"/>
</dbReference>
<keyword evidence="6" id="KW-0238">DNA-binding</keyword>